<evidence type="ECO:0000256" key="2">
    <source>
        <dbReference type="ARBA" id="ARBA00022801"/>
    </source>
</evidence>
<feature type="binding site" evidence="5">
    <location>
        <begin position="215"/>
        <end position="222"/>
    </location>
    <ligand>
        <name>ATP</name>
        <dbReference type="ChEBI" id="CHEBI:30616"/>
    </ligand>
</feature>
<evidence type="ECO:0000256" key="4">
    <source>
        <dbReference type="ARBA" id="ARBA00022840"/>
    </source>
</evidence>
<dbReference type="RefSeq" id="WP_380828680.1">
    <property type="nucleotide sequence ID" value="NZ_JBHTCG010000014.1"/>
</dbReference>
<dbReference type="InterPro" id="IPR014016">
    <property type="entry name" value="UvrD-like_ATP-bd"/>
</dbReference>
<evidence type="ECO:0000256" key="6">
    <source>
        <dbReference type="SAM" id="MobiDB-lite"/>
    </source>
</evidence>
<protein>
    <submittedName>
        <fullName evidence="8">HelD family protein</fullName>
    </submittedName>
</protein>
<dbReference type="InterPro" id="IPR027785">
    <property type="entry name" value="UvrD-like_helicase_C"/>
</dbReference>
<dbReference type="PANTHER" id="PTHR11070">
    <property type="entry name" value="UVRD / RECB / PCRA DNA HELICASE FAMILY MEMBER"/>
    <property type="match status" value="1"/>
</dbReference>
<dbReference type="PROSITE" id="PS51198">
    <property type="entry name" value="UVRD_HELICASE_ATP_BIND"/>
    <property type="match status" value="1"/>
</dbReference>
<feature type="domain" description="UvrD-like helicase ATP-binding" evidence="7">
    <location>
        <begin position="194"/>
        <end position="667"/>
    </location>
</feature>
<comment type="caution">
    <text evidence="8">The sequence shown here is derived from an EMBL/GenBank/DDBJ whole genome shotgun (WGS) entry which is preliminary data.</text>
</comment>
<evidence type="ECO:0000313" key="9">
    <source>
        <dbReference type="Proteomes" id="UP001596496"/>
    </source>
</evidence>
<keyword evidence="4 5" id="KW-0067">ATP-binding</keyword>
<feature type="region of interest" description="Disordered" evidence="6">
    <location>
        <begin position="824"/>
        <end position="857"/>
    </location>
</feature>
<keyword evidence="3 5" id="KW-0347">Helicase</keyword>
<dbReference type="Proteomes" id="UP001596496">
    <property type="component" value="Unassembled WGS sequence"/>
</dbReference>
<dbReference type="InterPro" id="IPR027417">
    <property type="entry name" value="P-loop_NTPase"/>
</dbReference>
<reference evidence="9" key="1">
    <citation type="journal article" date="2019" name="Int. J. Syst. Evol. Microbiol.">
        <title>The Global Catalogue of Microorganisms (GCM) 10K type strain sequencing project: providing services to taxonomists for standard genome sequencing and annotation.</title>
        <authorList>
            <consortium name="The Broad Institute Genomics Platform"/>
            <consortium name="The Broad Institute Genome Sequencing Center for Infectious Disease"/>
            <person name="Wu L."/>
            <person name="Ma J."/>
        </authorList>
    </citation>
    <scope>NUCLEOTIDE SEQUENCE [LARGE SCALE GENOMIC DNA]</scope>
    <source>
        <strain evidence="9">CECT 7649</strain>
    </source>
</reference>
<dbReference type="SUPFAM" id="SSF52540">
    <property type="entry name" value="P-loop containing nucleoside triphosphate hydrolases"/>
    <property type="match status" value="1"/>
</dbReference>
<evidence type="ECO:0000256" key="1">
    <source>
        <dbReference type="ARBA" id="ARBA00022741"/>
    </source>
</evidence>
<name>A0ABW2P9A3_9ACTN</name>
<feature type="region of interest" description="Disordered" evidence="6">
    <location>
        <begin position="538"/>
        <end position="563"/>
    </location>
</feature>
<keyword evidence="9" id="KW-1185">Reference proteome</keyword>
<evidence type="ECO:0000256" key="3">
    <source>
        <dbReference type="ARBA" id="ARBA00022806"/>
    </source>
</evidence>
<sequence length="857" mass="89749">MTHDDDSMRAQIDGEQRHLRTLYERLDALRGQAAARLAAALREGGGTPQANAERDAAVQRHAGRLARLEAAENGLCFGRLDLDDGEHRYIGRIGLRQEHDDTGDTDDTGRTGPPLIDWRAPAARPFYTATATAPHGVRRRRHIATRDRQVVGLDDEILGRPPADGQDLPVVGQAALLAALGAERTGHMHDIVATLQAEQDAVIRAPHRGVLVVQGGPGTGKTAVALHRAAYLLYTQPRLAAGGVLVIGPSAAFLTYIEQVLPGLGETGAVPATVADLFPGVSADRVEDPAVAALKGRAEMAAVVAAAVREHQTPPAEGLTVEAAGEPLHLDGATCGRAAERARATGLPHNQARRVLAREITAHLARELAETTRRLADRLEADIADVLAESGVGAAIDADLAAMDGVFDPTADPTAGPAGPGDLLGPRDAPALERELRQDPGVQAAVQALWPALTPQRLLARLYADPDRLRRAAPGLTAAERSLLARAPGGGWSPADVPLLDEAADLLGEDDQATRARAAREHARQVAYAQGVLDITAGGADRPARNSGNGGDGGDDSGDHGLSAADLIDAGALAERHRHATTSTLAERARADRTWAFGHLIVDEAQELSPMAWRTVMRRCPGRSMTVVGDLAQTGDPAGASSWEQVLAPHVGHRFRLARLSVNYRTPAEIMAATEDLLAAIGPATPPPRSVRSTGVPPWRMGTTPAELPQVLAELAAAETTAGGRLAVIVPPQRIAELGAAIAQTVPAVCYGPRPDLTRPAVVLSARQAKGLEFDAVLIADPAAIATGSARGRNDLYVALTRATSRLGVVHTGPPPAELARITPLPRGHRPAVAQPAGDAHVKPAGRPDAADRPARP</sequence>
<accession>A0ABW2P9A3</accession>
<dbReference type="EMBL" id="JBHTCG010000014">
    <property type="protein sequence ID" value="MFC7384835.1"/>
    <property type="molecule type" value="Genomic_DNA"/>
</dbReference>
<evidence type="ECO:0000256" key="5">
    <source>
        <dbReference type="PROSITE-ProRule" id="PRU00560"/>
    </source>
</evidence>
<gene>
    <name evidence="8" type="ORF">ACFQSB_21665</name>
</gene>
<evidence type="ECO:0000313" key="8">
    <source>
        <dbReference type="EMBL" id="MFC7384835.1"/>
    </source>
</evidence>
<organism evidence="8 9">
    <name type="scientific">Sphaerisporangium rhizosphaerae</name>
    <dbReference type="NCBI Taxonomy" id="2269375"/>
    <lineage>
        <taxon>Bacteria</taxon>
        <taxon>Bacillati</taxon>
        <taxon>Actinomycetota</taxon>
        <taxon>Actinomycetes</taxon>
        <taxon>Streptosporangiales</taxon>
        <taxon>Streptosporangiaceae</taxon>
        <taxon>Sphaerisporangium</taxon>
    </lineage>
</organism>
<keyword evidence="2 5" id="KW-0378">Hydrolase</keyword>
<keyword evidence="1 5" id="KW-0547">Nucleotide-binding</keyword>
<proteinExistence type="predicted"/>
<evidence type="ECO:0000259" key="7">
    <source>
        <dbReference type="PROSITE" id="PS51198"/>
    </source>
</evidence>
<dbReference type="Pfam" id="PF13538">
    <property type="entry name" value="UvrD_C_2"/>
    <property type="match status" value="1"/>
</dbReference>
<feature type="region of interest" description="Disordered" evidence="6">
    <location>
        <begin position="407"/>
        <end position="428"/>
    </location>
</feature>
<dbReference type="InterPro" id="IPR000212">
    <property type="entry name" value="DNA_helicase_UvrD/REP"/>
</dbReference>
<dbReference type="Gene3D" id="3.40.50.300">
    <property type="entry name" value="P-loop containing nucleotide triphosphate hydrolases"/>
    <property type="match status" value="3"/>
</dbReference>
<dbReference type="PANTHER" id="PTHR11070:SF45">
    <property type="entry name" value="DNA 3'-5' HELICASE"/>
    <property type="match status" value="1"/>
</dbReference>
<feature type="compositionally biased region" description="Low complexity" evidence="6">
    <location>
        <begin position="408"/>
        <end position="426"/>
    </location>
</feature>